<protein>
    <submittedName>
        <fullName evidence="1">Uncharacterized protein</fullName>
    </submittedName>
</protein>
<organism evidence="1 2">
    <name type="scientific">Xenoophorus captivus</name>
    <dbReference type="NCBI Taxonomy" id="1517983"/>
    <lineage>
        <taxon>Eukaryota</taxon>
        <taxon>Metazoa</taxon>
        <taxon>Chordata</taxon>
        <taxon>Craniata</taxon>
        <taxon>Vertebrata</taxon>
        <taxon>Euteleostomi</taxon>
        <taxon>Actinopterygii</taxon>
        <taxon>Neopterygii</taxon>
        <taxon>Teleostei</taxon>
        <taxon>Neoteleostei</taxon>
        <taxon>Acanthomorphata</taxon>
        <taxon>Ovalentaria</taxon>
        <taxon>Atherinomorphae</taxon>
        <taxon>Cyprinodontiformes</taxon>
        <taxon>Goodeidae</taxon>
        <taxon>Xenoophorus</taxon>
    </lineage>
</organism>
<evidence type="ECO:0000313" key="2">
    <source>
        <dbReference type="Proteomes" id="UP001434883"/>
    </source>
</evidence>
<keyword evidence="2" id="KW-1185">Reference proteome</keyword>
<proteinExistence type="predicted"/>
<evidence type="ECO:0000313" key="1">
    <source>
        <dbReference type="EMBL" id="MEQ2214198.1"/>
    </source>
</evidence>
<name>A0ABV0S350_9TELE</name>
<comment type="caution">
    <text evidence="1">The sequence shown here is derived from an EMBL/GenBank/DDBJ whole genome shotgun (WGS) entry which is preliminary data.</text>
</comment>
<gene>
    <name evidence="1" type="ORF">XENOCAPTIV_020906</name>
</gene>
<reference evidence="1 2" key="1">
    <citation type="submission" date="2021-06" db="EMBL/GenBank/DDBJ databases">
        <authorList>
            <person name="Palmer J.M."/>
        </authorList>
    </citation>
    <scope>NUCLEOTIDE SEQUENCE [LARGE SCALE GENOMIC DNA]</scope>
    <source>
        <strain evidence="1 2">XC_2019</strain>
        <tissue evidence="1">Muscle</tissue>
    </source>
</reference>
<accession>A0ABV0S350</accession>
<dbReference type="EMBL" id="JAHRIN010067264">
    <property type="protein sequence ID" value="MEQ2214198.1"/>
    <property type="molecule type" value="Genomic_DNA"/>
</dbReference>
<sequence>MSRKRNNCTKTPVIYLVSLVEVHHFVALRKWSWFGTLKSNMRINRSCRVDTKLIDAANASPKMRSCTTWIITEAIQEHSNTFVPKKQTKNNHFTSKTASLISSKCVISRFSELLLSVTNKKKDQWVTYY</sequence>
<dbReference type="Proteomes" id="UP001434883">
    <property type="component" value="Unassembled WGS sequence"/>
</dbReference>